<organism evidence="2 3">
    <name type="scientific">Thiorhodococcus drewsii AZ1</name>
    <dbReference type="NCBI Taxonomy" id="765913"/>
    <lineage>
        <taxon>Bacteria</taxon>
        <taxon>Pseudomonadati</taxon>
        <taxon>Pseudomonadota</taxon>
        <taxon>Gammaproteobacteria</taxon>
        <taxon>Chromatiales</taxon>
        <taxon>Chromatiaceae</taxon>
        <taxon>Thiorhodococcus</taxon>
    </lineage>
</organism>
<evidence type="ECO:0000313" key="3">
    <source>
        <dbReference type="Proteomes" id="UP000004200"/>
    </source>
</evidence>
<evidence type="ECO:0000256" key="1">
    <source>
        <dbReference type="SAM" id="Phobius"/>
    </source>
</evidence>
<dbReference type="Proteomes" id="UP000004200">
    <property type="component" value="Unassembled WGS sequence"/>
</dbReference>
<evidence type="ECO:0000313" key="2">
    <source>
        <dbReference type="EMBL" id="EGV30469.1"/>
    </source>
</evidence>
<keyword evidence="1" id="KW-1133">Transmembrane helix</keyword>
<keyword evidence="1" id="KW-0472">Membrane</keyword>
<keyword evidence="3" id="KW-1185">Reference proteome</keyword>
<comment type="caution">
    <text evidence="2">The sequence shown here is derived from an EMBL/GenBank/DDBJ whole genome shotgun (WGS) entry which is preliminary data.</text>
</comment>
<keyword evidence="1" id="KW-0812">Transmembrane</keyword>
<dbReference type="eggNOG" id="COG0840">
    <property type="taxonomic scope" value="Bacteria"/>
</dbReference>
<feature type="transmembrane region" description="Helical" evidence="1">
    <location>
        <begin position="37"/>
        <end position="55"/>
    </location>
</feature>
<dbReference type="EMBL" id="AFWT01000018">
    <property type="protein sequence ID" value="EGV30469.1"/>
    <property type="molecule type" value="Genomic_DNA"/>
</dbReference>
<reference evidence="2 3" key="1">
    <citation type="submission" date="2011-06" db="EMBL/GenBank/DDBJ databases">
        <title>The draft genome of Thiorhodococcus drewsii AZ1.</title>
        <authorList>
            <consortium name="US DOE Joint Genome Institute (JGI-PGF)"/>
            <person name="Lucas S."/>
            <person name="Han J."/>
            <person name="Lapidus A."/>
            <person name="Cheng J.-F."/>
            <person name="Goodwin L."/>
            <person name="Pitluck S."/>
            <person name="Peters L."/>
            <person name="Land M.L."/>
            <person name="Hauser L."/>
            <person name="Vogl K."/>
            <person name="Liu Z."/>
            <person name="Imhoff J."/>
            <person name="Thiel V."/>
            <person name="Frigaard N.-U."/>
            <person name="Bryant D.A."/>
            <person name="Woyke T.J."/>
        </authorList>
    </citation>
    <scope>NUCLEOTIDE SEQUENCE [LARGE SCALE GENOMIC DNA]</scope>
    <source>
        <strain evidence="2 3">AZ1</strain>
    </source>
</reference>
<name>G2E307_9GAMM</name>
<sequence length="196" mass="21522">MSIGQRIQVERATPVLSVLLLGVAAASAPLLVDSSSVFTWALACVLFVAAVFVACRLGRRMTALAAASRAEIQGESDERSDQLEVRNQTFERLGVELFPIFVRHIEHFRTLAEHGVTHLSGIFSQLSAIQIGPRHLSNLQFQGPMSQVLGSVREGLEDLSGGLLACSKHDFMQRKRDILEIDSLQTKMVDSYSTVE</sequence>
<accession>G2E307</accession>
<dbReference type="AlphaFoldDB" id="G2E307"/>
<feature type="transmembrane region" description="Helical" evidence="1">
    <location>
        <begin position="12"/>
        <end position="31"/>
    </location>
</feature>
<gene>
    <name evidence="2" type="ORF">ThidrDRAFT_2670</name>
</gene>
<proteinExistence type="predicted"/>
<dbReference type="STRING" id="765913.ThidrDRAFT_2670"/>
<protein>
    <submittedName>
        <fullName evidence="2">Uncharacterized protein</fullName>
    </submittedName>
</protein>